<dbReference type="PANTHER" id="PTHR42760">
    <property type="entry name" value="SHORT-CHAIN DEHYDROGENASES/REDUCTASES FAMILY MEMBER"/>
    <property type="match status" value="1"/>
</dbReference>
<evidence type="ECO:0000256" key="1">
    <source>
        <dbReference type="ARBA" id="ARBA00005194"/>
    </source>
</evidence>
<evidence type="ECO:0000256" key="4">
    <source>
        <dbReference type="RuleBase" id="RU000363"/>
    </source>
</evidence>
<dbReference type="PRINTS" id="PR00081">
    <property type="entry name" value="GDHRDH"/>
</dbReference>
<keyword evidence="6" id="KW-1185">Reference proteome</keyword>
<dbReference type="GO" id="GO:0048038">
    <property type="term" value="F:quinone binding"/>
    <property type="evidence" value="ECO:0007669"/>
    <property type="project" value="TreeGrafter"/>
</dbReference>
<reference evidence="5" key="1">
    <citation type="submission" date="2020-07" db="EMBL/GenBank/DDBJ databases">
        <title>The High-quality genome of the commercially important snow crab, Chionoecetes opilio.</title>
        <authorList>
            <person name="Jeong J.-H."/>
            <person name="Ryu S."/>
        </authorList>
    </citation>
    <scope>NUCLEOTIDE SEQUENCE</scope>
    <source>
        <strain evidence="5">MADBK_172401_WGS</strain>
        <tissue evidence="5">Digestive gland</tissue>
    </source>
</reference>
<name>A0A8J4YDT5_CHIOP</name>
<dbReference type="EMBL" id="JACEEZ010014454">
    <property type="protein sequence ID" value="KAG0719480.1"/>
    <property type="molecule type" value="Genomic_DNA"/>
</dbReference>
<dbReference type="PANTHER" id="PTHR42760:SF83">
    <property type="entry name" value="(3R)-3-HYDROXYACYL-COA DEHYDROGENASE"/>
    <property type="match status" value="1"/>
</dbReference>
<dbReference type="PRINTS" id="PR00080">
    <property type="entry name" value="SDRFAMILY"/>
</dbReference>
<evidence type="ECO:0000313" key="6">
    <source>
        <dbReference type="Proteomes" id="UP000770661"/>
    </source>
</evidence>
<organism evidence="5 6">
    <name type="scientific">Chionoecetes opilio</name>
    <name type="common">Atlantic snow crab</name>
    <name type="synonym">Cancer opilio</name>
    <dbReference type="NCBI Taxonomy" id="41210"/>
    <lineage>
        <taxon>Eukaryota</taxon>
        <taxon>Metazoa</taxon>
        <taxon>Ecdysozoa</taxon>
        <taxon>Arthropoda</taxon>
        <taxon>Crustacea</taxon>
        <taxon>Multicrustacea</taxon>
        <taxon>Malacostraca</taxon>
        <taxon>Eumalacostraca</taxon>
        <taxon>Eucarida</taxon>
        <taxon>Decapoda</taxon>
        <taxon>Pleocyemata</taxon>
        <taxon>Brachyura</taxon>
        <taxon>Eubrachyura</taxon>
        <taxon>Majoidea</taxon>
        <taxon>Majidae</taxon>
        <taxon>Chionoecetes</taxon>
    </lineage>
</organism>
<dbReference type="GO" id="GO:0006633">
    <property type="term" value="P:fatty acid biosynthetic process"/>
    <property type="evidence" value="ECO:0007669"/>
    <property type="project" value="TreeGrafter"/>
</dbReference>
<comment type="caution">
    <text evidence="5">The sequence shown here is derived from an EMBL/GenBank/DDBJ whole genome shotgun (WGS) entry which is preliminary data.</text>
</comment>
<dbReference type="InterPro" id="IPR036291">
    <property type="entry name" value="NAD(P)-bd_dom_sf"/>
</dbReference>
<proteinExistence type="inferred from homology"/>
<evidence type="ECO:0000313" key="5">
    <source>
        <dbReference type="EMBL" id="KAG0719480.1"/>
    </source>
</evidence>
<accession>A0A8J4YDT5</accession>
<dbReference type="Proteomes" id="UP000770661">
    <property type="component" value="Unassembled WGS sequence"/>
</dbReference>
<gene>
    <name evidence="5" type="primary">HSD17B8_7</name>
    <name evidence="5" type="ORF">GWK47_050392</name>
</gene>
<dbReference type="SUPFAM" id="SSF51735">
    <property type="entry name" value="NAD(P)-binding Rossmann-fold domains"/>
    <property type="match status" value="1"/>
</dbReference>
<protein>
    <submittedName>
        <fullName evidence="5">Estradiol 17-beta-dehydrogenase 8</fullName>
    </submittedName>
</protein>
<evidence type="ECO:0000256" key="3">
    <source>
        <dbReference type="ARBA" id="ARBA00023002"/>
    </source>
</evidence>
<comment type="similarity">
    <text evidence="2 4">Belongs to the short-chain dehydrogenases/reductases (SDR) family.</text>
</comment>
<comment type="pathway">
    <text evidence="1">Lipid metabolism; fatty acid biosynthesis.</text>
</comment>
<dbReference type="Pfam" id="PF00106">
    <property type="entry name" value="adh_short"/>
    <property type="match status" value="1"/>
</dbReference>
<sequence>MALDTFKGQVALVTGGGGGIGRAICLQLARDGARVLVTDLNLEAARETLRLMTDLANHLALPMDVTQHSDVEGVIAAARDRFGAPPSLLVNCAGIADLGPFLSITKARLDKMMDVNLKGTFIVTQAVIRALLEGTQEGGEGEGRGSVVNISSMVGKAGFPDHSHYVATKGGVIALTKSCAAEMAK</sequence>
<dbReference type="Gene3D" id="3.40.50.720">
    <property type="entry name" value="NAD(P)-binding Rossmann-like Domain"/>
    <property type="match status" value="1"/>
</dbReference>
<keyword evidence="3" id="KW-0560">Oxidoreductase</keyword>
<evidence type="ECO:0000256" key="2">
    <source>
        <dbReference type="ARBA" id="ARBA00006484"/>
    </source>
</evidence>
<dbReference type="AlphaFoldDB" id="A0A8J4YDT5"/>
<dbReference type="InterPro" id="IPR002347">
    <property type="entry name" value="SDR_fam"/>
</dbReference>
<dbReference type="GO" id="GO:0016616">
    <property type="term" value="F:oxidoreductase activity, acting on the CH-OH group of donors, NAD or NADP as acceptor"/>
    <property type="evidence" value="ECO:0007669"/>
    <property type="project" value="TreeGrafter"/>
</dbReference>
<dbReference type="OrthoDB" id="1888931at2759"/>